<dbReference type="AlphaFoldDB" id="A0A371HLA3"/>
<keyword evidence="2" id="KW-1185">Reference proteome</keyword>
<gene>
    <name evidence="1" type="ORF">CR513_12842</name>
</gene>
<evidence type="ECO:0000313" key="1">
    <source>
        <dbReference type="EMBL" id="RDY03558.1"/>
    </source>
</evidence>
<dbReference type="EMBL" id="QJKJ01002274">
    <property type="protein sequence ID" value="RDY03558.1"/>
    <property type="molecule type" value="Genomic_DNA"/>
</dbReference>
<organism evidence="1 2">
    <name type="scientific">Mucuna pruriens</name>
    <name type="common">Velvet bean</name>
    <name type="synonym">Dolichos pruriens</name>
    <dbReference type="NCBI Taxonomy" id="157652"/>
    <lineage>
        <taxon>Eukaryota</taxon>
        <taxon>Viridiplantae</taxon>
        <taxon>Streptophyta</taxon>
        <taxon>Embryophyta</taxon>
        <taxon>Tracheophyta</taxon>
        <taxon>Spermatophyta</taxon>
        <taxon>Magnoliopsida</taxon>
        <taxon>eudicotyledons</taxon>
        <taxon>Gunneridae</taxon>
        <taxon>Pentapetalae</taxon>
        <taxon>rosids</taxon>
        <taxon>fabids</taxon>
        <taxon>Fabales</taxon>
        <taxon>Fabaceae</taxon>
        <taxon>Papilionoideae</taxon>
        <taxon>50 kb inversion clade</taxon>
        <taxon>NPAAA clade</taxon>
        <taxon>indigoferoid/millettioid clade</taxon>
        <taxon>Phaseoleae</taxon>
        <taxon>Mucuna</taxon>
    </lineage>
</organism>
<reference evidence="1" key="1">
    <citation type="submission" date="2018-05" db="EMBL/GenBank/DDBJ databases">
        <title>Draft genome of Mucuna pruriens seed.</title>
        <authorList>
            <person name="Nnadi N.E."/>
            <person name="Vos R."/>
            <person name="Hasami M.H."/>
            <person name="Devisetty U.K."/>
            <person name="Aguiy J.C."/>
        </authorList>
    </citation>
    <scope>NUCLEOTIDE SEQUENCE [LARGE SCALE GENOMIC DNA]</scope>
    <source>
        <strain evidence="1">JCA_2017</strain>
    </source>
</reference>
<accession>A0A371HLA3</accession>
<protein>
    <submittedName>
        <fullName evidence="1">Uncharacterized protein</fullName>
    </submittedName>
</protein>
<evidence type="ECO:0000313" key="2">
    <source>
        <dbReference type="Proteomes" id="UP000257109"/>
    </source>
</evidence>
<feature type="non-terminal residue" evidence="1">
    <location>
        <position position="1"/>
    </location>
</feature>
<sequence length="84" mass="10034">MKGLDEQELDKRMENVDRLKTNRDEKSKLKWLTDGDSNSTYFHRFYETLKIVFIQSFDRFYSNDRLIRGSNAFSVALVHKNDNP</sequence>
<dbReference type="Proteomes" id="UP000257109">
    <property type="component" value="Unassembled WGS sequence"/>
</dbReference>
<proteinExistence type="predicted"/>
<name>A0A371HLA3_MUCPR</name>
<comment type="caution">
    <text evidence="1">The sequence shown here is derived from an EMBL/GenBank/DDBJ whole genome shotgun (WGS) entry which is preliminary data.</text>
</comment>